<evidence type="ECO:0000313" key="9">
    <source>
        <dbReference type="EMBL" id="ACL44357.1"/>
    </source>
</evidence>
<proteinExistence type="inferred from homology"/>
<feature type="domain" description="CzcB-like C-terminal circularly permuted SH3-like" evidence="8">
    <location>
        <begin position="410"/>
        <end position="465"/>
    </location>
</feature>
<reference evidence="9" key="1">
    <citation type="submission" date="2009-01" db="EMBL/GenBank/DDBJ databases">
        <title>Complete sequence of chromosome Cyanothece sp. PCC 7425.</title>
        <authorList>
            <consortium name="US DOE Joint Genome Institute"/>
            <person name="Lucas S."/>
            <person name="Copeland A."/>
            <person name="Lapidus A."/>
            <person name="Glavina del Rio T."/>
            <person name="Dalin E."/>
            <person name="Tice H."/>
            <person name="Bruce D."/>
            <person name="Goodwin L."/>
            <person name="Pitluck S."/>
            <person name="Sims D."/>
            <person name="Meineke L."/>
            <person name="Brettin T."/>
            <person name="Detter J.C."/>
            <person name="Han C."/>
            <person name="Larimer F."/>
            <person name="Land M."/>
            <person name="Hauser L."/>
            <person name="Kyrpides N."/>
            <person name="Ovchinnikova G."/>
            <person name="Liberton M."/>
            <person name="Stoeckel J."/>
            <person name="Banerjee A."/>
            <person name="Singh A."/>
            <person name="Page L."/>
            <person name="Sato H."/>
            <person name="Zhao L."/>
            <person name="Sherman L."/>
            <person name="Pakrasi H."/>
            <person name="Richardson P."/>
        </authorList>
    </citation>
    <scope>NUCLEOTIDE SEQUENCE</scope>
    <source>
        <strain evidence="9">PCC 7425</strain>
    </source>
</reference>
<feature type="region of interest" description="Disordered" evidence="4">
    <location>
        <begin position="537"/>
        <end position="580"/>
    </location>
</feature>
<dbReference type="PRINTS" id="PR01490">
    <property type="entry name" value="RTXTOXIND"/>
</dbReference>
<dbReference type="GO" id="GO:0016020">
    <property type="term" value="C:membrane"/>
    <property type="evidence" value="ECO:0007669"/>
    <property type="project" value="InterPro"/>
</dbReference>
<dbReference type="Pfam" id="PF25954">
    <property type="entry name" value="Beta-barrel_RND_2"/>
    <property type="match status" value="1"/>
</dbReference>
<dbReference type="InterPro" id="IPR051909">
    <property type="entry name" value="MFP_Cation_Efflux"/>
</dbReference>
<dbReference type="InterPro" id="IPR058649">
    <property type="entry name" value="CzcB_C"/>
</dbReference>
<dbReference type="STRING" id="395961.Cyan7425_1992"/>
<dbReference type="Gene3D" id="2.40.30.170">
    <property type="match status" value="1"/>
</dbReference>
<dbReference type="Gene3D" id="1.10.287.470">
    <property type="entry name" value="Helix hairpin bin"/>
    <property type="match status" value="1"/>
</dbReference>
<evidence type="ECO:0000256" key="3">
    <source>
        <dbReference type="SAM" id="Coils"/>
    </source>
</evidence>
<dbReference type="AlphaFoldDB" id="B8HTD1"/>
<dbReference type="Pfam" id="PF25975">
    <property type="entry name" value="CzcB_C"/>
    <property type="match status" value="1"/>
</dbReference>
<comment type="similarity">
    <text evidence="1">Belongs to the membrane fusion protein (MFP) (TC 8.A.1) family.</text>
</comment>
<dbReference type="GO" id="GO:0022857">
    <property type="term" value="F:transmembrane transporter activity"/>
    <property type="evidence" value="ECO:0007669"/>
    <property type="project" value="InterPro"/>
</dbReference>
<dbReference type="HOGENOM" id="CLU_018816_13_3_3"/>
<dbReference type="Pfam" id="PF25973">
    <property type="entry name" value="BSH_CzcB"/>
    <property type="match status" value="1"/>
</dbReference>
<dbReference type="FunFam" id="2.40.30.170:FF:000010">
    <property type="entry name" value="Efflux RND transporter periplasmic adaptor subunit"/>
    <property type="match status" value="1"/>
</dbReference>
<keyword evidence="2" id="KW-0813">Transport</keyword>
<evidence type="ECO:0000256" key="4">
    <source>
        <dbReference type="SAM" id="MobiDB-lite"/>
    </source>
</evidence>
<evidence type="ECO:0000259" key="7">
    <source>
        <dbReference type="Pfam" id="PF25973"/>
    </source>
</evidence>
<evidence type="ECO:0000259" key="6">
    <source>
        <dbReference type="Pfam" id="PF25954"/>
    </source>
</evidence>
<dbReference type="KEGG" id="cyn:Cyan7425_1992"/>
<keyword evidence="5" id="KW-0472">Membrane</keyword>
<keyword evidence="5" id="KW-0812">Transmembrane</keyword>
<protein>
    <submittedName>
        <fullName evidence="9">Efflux transporter, RND family, MFP subunit</fullName>
    </submittedName>
</protein>
<evidence type="ECO:0000256" key="5">
    <source>
        <dbReference type="SAM" id="Phobius"/>
    </source>
</evidence>
<dbReference type="NCBIfam" id="TIGR01730">
    <property type="entry name" value="RND_mfp"/>
    <property type="match status" value="1"/>
</dbReference>
<dbReference type="Gene3D" id="2.40.50.100">
    <property type="match status" value="1"/>
</dbReference>
<evidence type="ECO:0000256" key="2">
    <source>
        <dbReference type="ARBA" id="ARBA00022448"/>
    </source>
</evidence>
<feature type="domain" description="CzcB-like barrel-sandwich hybrid" evidence="7">
    <location>
        <begin position="111"/>
        <end position="311"/>
    </location>
</feature>
<dbReference type="PANTHER" id="PTHR30097">
    <property type="entry name" value="CATION EFFLUX SYSTEM PROTEIN CUSB"/>
    <property type="match status" value="1"/>
</dbReference>
<evidence type="ECO:0000259" key="8">
    <source>
        <dbReference type="Pfam" id="PF25975"/>
    </source>
</evidence>
<gene>
    <name evidence="9" type="ordered locus">Cyan7425_1992</name>
</gene>
<dbReference type="GO" id="GO:0015679">
    <property type="term" value="P:plasma membrane copper ion transport"/>
    <property type="evidence" value="ECO:0007669"/>
    <property type="project" value="TreeGrafter"/>
</dbReference>
<dbReference type="InterPro" id="IPR058647">
    <property type="entry name" value="BSH_CzcB-like"/>
</dbReference>
<feature type="transmembrane region" description="Helical" evidence="5">
    <location>
        <begin position="499"/>
        <end position="523"/>
    </location>
</feature>
<dbReference type="InterPro" id="IPR058792">
    <property type="entry name" value="Beta-barrel_RND_2"/>
</dbReference>
<organism evidence="9">
    <name type="scientific">Cyanothece sp. (strain PCC 7425 / ATCC 29141)</name>
    <dbReference type="NCBI Taxonomy" id="395961"/>
    <lineage>
        <taxon>Bacteria</taxon>
        <taxon>Bacillati</taxon>
        <taxon>Cyanobacteriota</taxon>
        <taxon>Cyanophyceae</taxon>
        <taxon>Gomontiellales</taxon>
        <taxon>Cyanothecaceae</taxon>
        <taxon>Cyanothece</taxon>
    </lineage>
</organism>
<feature type="coiled-coil region" evidence="3">
    <location>
        <begin position="158"/>
        <end position="264"/>
    </location>
</feature>
<dbReference type="InterPro" id="IPR006143">
    <property type="entry name" value="RND_pump_MFP"/>
</dbReference>
<dbReference type="GO" id="GO:0030313">
    <property type="term" value="C:cell envelope"/>
    <property type="evidence" value="ECO:0007669"/>
    <property type="project" value="TreeGrafter"/>
</dbReference>
<dbReference type="eggNOG" id="COG0845">
    <property type="taxonomic scope" value="Bacteria"/>
</dbReference>
<keyword evidence="3" id="KW-0175">Coiled coil</keyword>
<feature type="domain" description="CusB-like beta-barrel" evidence="6">
    <location>
        <begin position="328"/>
        <end position="399"/>
    </location>
</feature>
<keyword evidence="5" id="KW-1133">Transmembrane helix</keyword>
<sequence>MRANSLPLLQILTVIELPMPQCIPPLPQNTYRICGMLLSLLLLGPAARVLAHPGHGNEFQGGSQAAQSVGAIQVDGDTARRLGLKVEPISRQRLALGIKTTGEIETLPDRQAEVTTPVGGTVIRLLVRPGEAVTVGQPVAIMTSSELAELRTTALDRQAEAIAAIQQAQADLQQAQENYRQQQKIATTDIQQARTQLSFAQERYDKDKELMVQGAIPRRQFLESETQLAAARAALAKASSRLQVTEAAAQLKRAQANVDVARSRLALSGETYQTRLRQLGTTPNADGTITIKAPISGIVADREATTGESGEDAGKKILTIVNSSKVQVSANIYEKDLNQIQIGQPVRVKVNGLPDRSFAGRISVIGAVVEGQSRVVPVRAELSNPDGVLKPGMFAELEILTNRTPTTVLTIPKSALIETNDNKTIVFVQNGNAFQPVEVELGKTSGDWVEIQNGLFEGDRVVTQRAMQLYAQSLRGKAETEVDHDTSISTAPANQNRPLPWWMVIPVGGAMSAGTFWAGMYWANRRHRKRLIPLSEANGSGLHHHANGSTAQPIVHPRAIEESPRPNQPEAEPQSPHPLP</sequence>
<dbReference type="PANTHER" id="PTHR30097:SF4">
    <property type="entry name" value="SLR6042 PROTEIN"/>
    <property type="match status" value="1"/>
</dbReference>
<accession>B8HTD1</accession>
<dbReference type="Gene3D" id="2.40.420.20">
    <property type="match status" value="1"/>
</dbReference>
<dbReference type="EMBL" id="CP001344">
    <property type="protein sequence ID" value="ACL44357.1"/>
    <property type="molecule type" value="Genomic_DNA"/>
</dbReference>
<dbReference type="GO" id="GO:0060003">
    <property type="term" value="P:copper ion export"/>
    <property type="evidence" value="ECO:0007669"/>
    <property type="project" value="TreeGrafter"/>
</dbReference>
<dbReference type="SUPFAM" id="SSF111369">
    <property type="entry name" value="HlyD-like secretion proteins"/>
    <property type="match status" value="1"/>
</dbReference>
<evidence type="ECO:0000256" key="1">
    <source>
        <dbReference type="ARBA" id="ARBA00009477"/>
    </source>
</evidence>
<name>B8HTD1_CYAP4</name>